<organism evidence="13 14">
    <name type="scientific">Pseudozyma flocculosa PF-1</name>
    <dbReference type="NCBI Taxonomy" id="1277687"/>
    <lineage>
        <taxon>Eukaryota</taxon>
        <taxon>Fungi</taxon>
        <taxon>Dikarya</taxon>
        <taxon>Basidiomycota</taxon>
        <taxon>Ustilaginomycotina</taxon>
        <taxon>Ustilaginomycetes</taxon>
        <taxon>Ustilaginales</taxon>
        <taxon>Ustilaginaceae</taxon>
        <taxon>Pseudozyma</taxon>
    </lineage>
</organism>
<feature type="transmembrane region" description="Helical" evidence="10">
    <location>
        <begin position="491"/>
        <end position="510"/>
    </location>
</feature>
<dbReference type="InterPro" id="IPR035952">
    <property type="entry name" value="Rhomboid-like_sf"/>
</dbReference>
<accession>A0A061H8T8</accession>
<protein>
    <recommendedName>
        <fullName evidence="10">Rhomboid-type serine protease</fullName>
        <ecNumber evidence="10">3.4.21.105</ecNumber>
    </recommendedName>
</protein>
<dbReference type="eggNOG" id="KOG2289">
    <property type="taxonomic scope" value="Eukaryota"/>
</dbReference>
<keyword evidence="6 10" id="KW-0378">Hydrolase</keyword>
<evidence type="ECO:0000313" key="14">
    <source>
        <dbReference type="Proteomes" id="UP000053664"/>
    </source>
</evidence>
<dbReference type="EC" id="3.4.21.105" evidence="10"/>
<dbReference type="Pfam" id="PF01694">
    <property type="entry name" value="Rhomboid"/>
    <property type="match status" value="1"/>
</dbReference>
<keyword evidence="5 10" id="KW-0812">Transmembrane</keyword>
<evidence type="ECO:0000256" key="7">
    <source>
        <dbReference type="ARBA" id="ARBA00022825"/>
    </source>
</evidence>
<comment type="function">
    <text evidence="10">Serine protease involved in intramembrane proteolysis.</text>
</comment>
<evidence type="ECO:0000256" key="2">
    <source>
        <dbReference type="ARBA" id="ARBA00004141"/>
    </source>
</evidence>
<keyword evidence="7 10" id="KW-0720">Serine protease</keyword>
<dbReference type="RefSeq" id="XP_007879400.1">
    <property type="nucleotide sequence ID" value="XM_007881209.1"/>
</dbReference>
<dbReference type="GO" id="GO:0004252">
    <property type="term" value="F:serine-type endopeptidase activity"/>
    <property type="evidence" value="ECO:0007669"/>
    <property type="project" value="InterPro"/>
</dbReference>
<feature type="compositionally biased region" description="Basic and acidic residues" evidence="11">
    <location>
        <begin position="139"/>
        <end position="153"/>
    </location>
</feature>
<dbReference type="GO" id="GO:0016020">
    <property type="term" value="C:membrane"/>
    <property type="evidence" value="ECO:0007669"/>
    <property type="project" value="UniProtKB-SubCell"/>
</dbReference>
<feature type="transmembrane region" description="Helical" evidence="10">
    <location>
        <begin position="545"/>
        <end position="566"/>
    </location>
</feature>
<dbReference type="InterPro" id="IPR022764">
    <property type="entry name" value="Peptidase_S54_rhomboid_dom"/>
</dbReference>
<comment type="similarity">
    <text evidence="3 10">Belongs to the peptidase S54 family.</text>
</comment>
<evidence type="ECO:0000256" key="6">
    <source>
        <dbReference type="ARBA" id="ARBA00022801"/>
    </source>
</evidence>
<feature type="transmembrane region" description="Helical" evidence="10">
    <location>
        <begin position="435"/>
        <end position="454"/>
    </location>
</feature>
<dbReference type="OrthoDB" id="2146116at2759"/>
<keyword evidence="8 10" id="KW-1133">Transmembrane helix</keyword>
<keyword evidence="9 10" id="KW-0472">Membrane</keyword>
<feature type="region of interest" description="Disordered" evidence="11">
    <location>
        <begin position="36"/>
        <end position="112"/>
    </location>
</feature>
<dbReference type="Gene3D" id="1.20.1540.10">
    <property type="entry name" value="Rhomboid-like"/>
    <property type="match status" value="1"/>
</dbReference>
<feature type="transmembrane region" description="Helical" evidence="10">
    <location>
        <begin position="398"/>
        <end position="423"/>
    </location>
</feature>
<evidence type="ECO:0000256" key="11">
    <source>
        <dbReference type="SAM" id="MobiDB-lite"/>
    </source>
</evidence>
<comment type="catalytic activity">
    <reaction evidence="1 10">
        <text>Cleaves type-1 transmembrane domains using a catalytic dyad composed of serine and histidine that are contributed by different transmembrane domains.</text>
        <dbReference type="EC" id="3.4.21.105"/>
    </reaction>
</comment>
<evidence type="ECO:0000256" key="4">
    <source>
        <dbReference type="ARBA" id="ARBA00022670"/>
    </source>
</evidence>
<evidence type="ECO:0000256" key="8">
    <source>
        <dbReference type="ARBA" id="ARBA00022989"/>
    </source>
</evidence>
<evidence type="ECO:0000256" key="1">
    <source>
        <dbReference type="ARBA" id="ARBA00000156"/>
    </source>
</evidence>
<gene>
    <name evidence="13" type="ORF">PFL1_03690</name>
</gene>
<comment type="subcellular location">
    <subcellularLocation>
        <location evidence="2 10">Membrane</location>
        <topology evidence="2 10">Multi-pass membrane protein</topology>
    </subcellularLocation>
</comment>
<evidence type="ECO:0000259" key="12">
    <source>
        <dbReference type="Pfam" id="PF01694"/>
    </source>
</evidence>
<feature type="compositionally biased region" description="Polar residues" evidence="11">
    <location>
        <begin position="78"/>
        <end position="87"/>
    </location>
</feature>
<dbReference type="KEGG" id="pfp:PFL1_03690"/>
<feature type="transmembrane region" description="Helical" evidence="10">
    <location>
        <begin position="289"/>
        <end position="309"/>
    </location>
</feature>
<dbReference type="HOGENOM" id="CLU_022618_1_1_1"/>
<dbReference type="Proteomes" id="UP000053664">
    <property type="component" value="Unassembled WGS sequence"/>
</dbReference>
<dbReference type="PANTHER" id="PTHR22936">
    <property type="entry name" value="RHOMBOID-RELATED"/>
    <property type="match status" value="1"/>
</dbReference>
<dbReference type="EMBL" id="KE361633">
    <property type="protein sequence ID" value="EPQ28889.1"/>
    <property type="molecule type" value="Genomic_DNA"/>
</dbReference>
<dbReference type="PANTHER" id="PTHR22936:SF69">
    <property type="entry name" value="RHOMBOID-LIKE PROTEIN"/>
    <property type="match status" value="1"/>
</dbReference>
<dbReference type="AlphaFoldDB" id="A0A061H8T8"/>
<feature type="transmembrane region" description="Helical" evidence="10">
    <location>
        <begin position="460"/>
        <end position="479"/>
    </location>
</feature>
<evidence type="ECO:0000256" key="10">
    <source>
        <dbReference type="RuleBase" id="RU362115"/>
    </source>
</evidence>
<feature type="transmembrane region" description="Helical" evidence="10">
    <location>
        <begin position="516"/>
        <end position="533"/>
    </location>
</feature>
<dbReference type="InterPro" id="IPR002610">
    <property type="entry name" value="Peptidase_S54_rhomboid-like"/>
</dbReference>
<evidence type="ECO:0000256" key="5">
    <source>
        <dbReference type="ARBA" id="ARBA00022692"/>
    </source>
</evidence>
<evidence type="ECO:0000256" key="9">
    <source>
        <dbReference type="ARBA" id="ARBA00023136"/>
    </source>
</evidence>
<sequence length="616" mass="66291">MDSQPGYVSALDTRKQATLSAAIAAAAHHGSAGLGANANAYRSHSSKAPPPPPTESPSIYTDPYEFQSTAPPPPLPNVVSTRPTTHNFLAMDPYDDRPLGGGGPADLARADTLAPGDSISSYNVRIGSNLHGDGDGDGDTYHDHAQTRGRDPSHPTAIDYEEMHHKASAHAYPTRDDGYEARDFYDDSGYDHRPYDSSATALPLKHHAGQMGYAEDEEDEEHQLKRGPEPLFSNQVHHHRPGLSDEEAKSGLLSRFTAGAGAGGAARTPEDKLHEQIERRRQGIGRQRWPIVSYVMTVALVAVFIVELVKAKSVTGQAVQTHPNISPMLGPSSEFLISFGARFVPCMRDIAKLPVTTELPCLNASASSSGTYTQDQLCPLWQTCGLADANSPNQGYRFISAMFIHAGFVHIIFNLLVLLTLCAQIERLVGSVPYTLIYFAGGVGGNLLGGNFGLIGQPALGASGAIYTCISVELVDLIYNWQYEYRAKTRLAMSLIFTVIGLALGLLPGIDNFSHIGGFCVGILGGLLFAPAIHPTRRHRIVCWLLRLVSLGLLVGFFVGLAVNFYNSADPLTACTWCRYLSCLPVFNSCKGDGLTTSTTTTTTTTSPNNNFFVGN</sequence>
<dbReference type="GO" id="GO:0006508">
    <property type="term" value="P:proteolysis"/>
    <property type="evidence" value="ECO:0007669"/>
    <property type="project" value="UniProtKB-KW"/>
</dbReference>
<feature type="region of interest" description="Disordered" evidence="11">
    <location>
        <begin position="124"/>
        <end position="156"/>
    </location>
</feature>
<feature type="domain" description="Peptidase S54 rhomboid" evidence="12">
    <location>
        <begin position="393"/>
        <end position="529"/>
    </location>
</feature>
<reference evidence="13 14" key="1">
    <citation type="journal article" date="2013" name="Plant Cell">
        <title>The transition from a phytopathogenic smut ancestor to an anamorphic biocontrol agent deciphered by comparative whole-genome analysis.</title>
        <authorList>
            <person name="Lefebvre F."/>
            <person name="Joly D.L."/>
            <person name="Labbe C."/>
            <person name="Teichmann B."/>
            <person name="Linning R."/>
            <person name="Belzile F."/>
            <person name="Bakkeren G."/>
            <person name="Belanger R.R."/>
        </authorList>
    </citation>
    <scope>NUCLEOTIDE SEQUENCE [LARGE SCALE GENOMIC DNA]</scope>
    <source>
        <strain evidence="13 14">PF-1</strain>
    </source>
</reference>
<proteinExistence type="inferred from homology"/>
<dbReference type="SUPFAM" id="SSF144091">
    <property type="entry name" value="Rhomboid-like"/>
    <property type="match status" value="1"/>
</dbReference>
<name>A0A061H8T8_9BASI</name>
<keyword evidence="4 10" id="KW-0645">Protease</keyword>
<evidence type="ECO:0000313" key="13">
    <source>
        <dbReference type="EMBL" id="EPQ28889.1"/>
    </source>
</evidence>
<dbReference type="GeneID" id="19317798"/>
<evidence type="ECO:0000256" key="3">
    <source>
        <dbReference type="ARBA" id="ARBA00009045"/>
    </source>
</evidence>